<name>A0AAW2DXB6_9ROSI</name>
<evidence type="ECO:0000313" key="3">
    <source>
        <dbReference type="Proteomes" id="UP001459277"/>
    </source>
</evidence>
<feature type="region of interest" description="Disordered" evidence="1">
    <location>
        <begin position="194"/>
        <end position="213"/>
    </location>
</feature>
<feature type="region of interest" description="Disordered" evidence="1">
    <location>
        <begin position="112"/>
        <end position="174"/>
    </location>
</feature>
<feature type="compositionally biased region" description="Basic and acidic residues" evidence="1">
    <location>
        <begin position="1"/>
        <end position="16"/>
    </location>
</feature>
<dbReference type="AlphaFoldDB" id="A0AAW2DXB6"/>
<dbReference type="EMBL" id="JAZDWU010000001">
    <property type="protein sequence ID" value="KAL0015288.1"/>
    <property type="molecule type" value="Genomic_DNA"/>
</dbReference>
<keyword evidence="3" id="KW-1185">Reference proteome</keyword>
<organism evidence="2 3">
    <name type="scientific">Lithocarpus litseifolius</name>
    <dbReference type="NCBI Taxonomy" id="425828"/>
    <lineage>
        <taxon>Eukaryota</taxon>
        <taxon>Viridiplantae</taxon>
        <taxon>Streptophyta</taxon>
        <taxon>Embryophyta</taxon>
        <taxon>Tracheophyta</taxon>
        <taxon>Spermatophyta</taxon>
        <taxon>Magnoliopsida</taxon>
        <taxon>eudicotyledons</taxon>
        <taxon>Gunneridae</taxon>
        <taxon>Pentapetalae</taxon>
        <taxon>rosids</taxon>
        <taxon>fabids</taxon>
        <taxon>Fagales</taxon>
        <taxon>Fagaceae</taxon>
        <taxon>Lithocarpus</taxon>
    </lineage>
</organism>
<evidence type="ECO:0000313" key="2">
    <source>
        <dbReference type="EMBL" id="KAL0015288.1"/>
    </source>
</evidence>
<feature type="compositionally biased region" description="Low complexity" evidence="1">
    <location>
        <begin position="120"/>
        <end position="136"/>
    </location>
</feature>
<proteinExistence type="predicted"/>
<feature type="compositionally biased region" description="Basic and acidic residues" evidence="1">
    <location>
        <begin position="64"/>
        <end position="81"/>
    </location>
</feature>
<accession>A0AAW2DXB6</accession>
<sequence>MHLELKNKLAKEEKGRKSTAAALDNAKRQAEGQKVLLRNAEDQLAYSKEKITTLKKKFEVVQKARVQAEKAKEEPEKARDEAEVEASSVLRKPESIYYLPAIRASSFTGYKADTLPEVTNPNKSSPNEVPPSSNSPQKEAEQPRAKGKEAEMTKEVASEATMPPTAPQDFAKDKEAPKMEIVFATLPLLAKGDPKGSYQGPIETAVQQSKAPPHGKIVIKKKYIFV</sequence>
<feature type="compositionally biased region" description="Basic and acidic residues" evidence="1">
    <location>
        <begin position="138"/>
        <end position="157"/>
    </location>
</feature>
<evidence type="ECO:0000256" key="1">
    <source>
        <dbReference type="SAM" id="MobiDB-lite"/>
    </source>
</evidence>
<feature type="region of interest" description="Disordered" evidence="1">
    <location>
        <begin position="64"/>
        <end position="88"/>
    </location>
</feature>
<gene>
    <name evidence="2" type="ORF">SO802_002357</name>
</gene>
<reference evidence="2 3" key="1">
    <citation type="submission" date="2024-01" db="EMBL/GenBank/DDBJ databases">
        <title>A telomere-to-telomere, gap-free genome of sweet tea (Lithocarpus litseifolius).</title>
        <authorList>
            <person name="Zhou J."/>
        </authorList>
    </citation>
    <scope>NUCLEOTIDE SEQUENCE [LARGE SCALE GENOMIC DNA]</scope>
    <source>
        <strain evidence="2">Zhou-2022a</strain>
        <tissue evidence="2">Leaf</tissue>
    </source>
</reference>
<comment type="caution">
    <text evidence="2">The sequence shown here is derived from an EMBL/GenBank/DDBJ whole genome shotgun (WGS) entry which is preliminary data.</text>
</comment>
<protein>
    <submittedName>
        <fullName evidence="2">Uncharacterized protein</fullName>
    </submittedName>
</protein>
<dbReference type="Proteomes" id="UP001459277">
    <property type="component" value="Unassembled WGS sequence"/>
</dbReference>
<feature type="region of interest" description="Disordered" evidence="1">
    <location>
        <begin position="1"/>
        <end position="30"/>
    </location>
</feature>